<proteinExistence type="predicted"/>
<feature type="compositionally biased region" description="Polar residues" evidence="3">
    <location>
        <begin position="16"/>
        <end position="25"/>
    </location>
</feature>
<dbReference type="PROSITE" id="PS50003">
    <property type="entry name" value="PH_DOMAIN"/>
    <property type="match status" value="1"/>
</dbReference>
<feature type="region of interest" description="Disordered" evidence="3">
    <location>
        <begin position="459"/>
        <end position="495"/>
    </location>
</feature>
<dbReference type="PANTHER" id="PTHR12156:SF22">
    <property type="entry name" value="PLECKSTRIN HOMOLOGY-LIKE DOMAIN FAMILY B MEMBER 3"/>
    <property type="match status" value="1"/>
</dbReference>
<feature type="compositionally biased region" description="Polar residues" evidence="3">
    <location>
        <begin position="340"/>
        <end position="354"/>
    </location>
</feature>
<name>A0AAD8CLF1_ACIOX</name>
<dbReference type="SUPFAM" id="SSF50729">
    <property type="entry name" value="PH domain-like"/>
    <property type="match status" value="1"/>
</dbReference>
<dbReference type="EMBL" id="JAGXEW010000050">
    <property type="protein sequence ID" value="KAK1151783.1"/>
    <property type="molecule type" value="Genomic_DNA"/>
</dbReference>
<accession>A0AAD8CLF1</accession>
<dbReference type="Proteomes" id="UP001230051">
    <property type="component" value="Unassembled WGS sequence"/>
</dbReference>
<organism evidence="5 6">
    <name type="scientific">Acipenser oxyrinchus oxyrinchus</name>
    <dbReference type="NCBI Taxonomy" id="40147"/>
    <lineage>
        <taxon>Eukaryota</taxon>
        <taxon>Metazoa</taxon>
        <taxon>Chordata</taxon>
        <taxon>Craniata</taxon>
        <taxon>Vertebrata</taxon>
        <taxon>Euteleostomi</taxon>
        <taxon>Actinopterygii</taxon>
        <taxon>Chondrostei</taxon>
        <taxon>Acipenseriformes</taxon>
        <taxon>Acipenseridae</taxon>
        <taxon>Acipenser</taxon>
    </lineage>
</organism>
<dbReference type="AlphaFoldDB" id="A0AAD8CLF1"/>
<dbReference type="InterPro" id="IPR052212">
    <property type="entry name" value="PH-like_domain"/>
</dbReference>
<evidence type="ECO:0000313" key="5">
    <source>
        <dbReference type="EMBL" id="KAK1151783.1"/>
    </source>
</evidence>
<dbReference type="Pfam" id="PF00169">
    <property type="entry name" value="PH"/>
    <property type="match status" value="1"/>
</dbReference>
<reference evidence="5" key="1">
    <citation type="submission" date="2022-02" db="EMBL/GenBank/DDBJ databases">
        <title>Atlantic sturgeon de novo genome assembly.</title>
        <authorList>
            <person name="Stock M."/>
            <person name="Klopp C."/>
            <person name="Guiguen Y."/>
            <person name="Cabau C."/>
            <person name="Parinello H."/>
            <person name="Santidrian Yebra-Pimentel E."/>
            <person name="Kuhl H."/>
            <person name="Dirks R.P."/>
            <person name="Guessner J."/>
            <person name="Wuertz S."/>
            <person name="Du K."/>
            <person name="Schartl M."/>
        </authorList>
    </citation>
    <scope>NUCLEOTIDE SEQUENCE</scope>
    <source>
        <strain evidence="5">STURGEONOMICS-FGT-2020</strain>
        <tissue evidence="5">Whole blood</tissue>
    </source>
</reference>
<dbReference type="Gene3D" id="2.30.29.30">
    <property type="entry name" value="Pleckstrin-homology domain (PH domain)/Phosphotyrosine-binding domain (PTB)"/>
    <property type="match status" value="1"/>
</dbReference>
<evidence type="ECO:0000313" key="6">
    <source>
        <dbReference type="Proteomes" id="UP001230051"/>
    </source>
</evidence>
<evidence type="ECO:0000259" key="4">
    <source>
        <dbReference type="PROSITE" id="PS50003"/>
    </source>
</evidence>
<dbReference type="PANTHER" id="PTHR12156">
    <property type="entry name" value="PLECKSTRIN HOMOLOGY-LIKE DOMAIN, FAMILY B, MEMBER 3"/>
    <property type="match status" value="1"/>
</dbReference>
<dbReference type="InterPro" id="IPR011993">
    <property type="entry name" value="PH-like_dom_sf"/>
</dbReference>
<feature type="domain" description="PH" evidence="4">
    <location>
        <begin position="530"/>
        <end position="633"/>
    </location>
</feature>
<gene>
    <name evidence="5" type="ORF">AOXY_G32101</name>
</gene>
<evidence type="ECO:0000256" key="1">
    <source>
        <dbReference type="ARBA" id="ARBA00023054"/>
    </source>
</evidence>
<evidence type="ECO:0000256" key="2">
    <source>
        <dbReference type="SAM" id="Coils"/>
    </source>
</evidence>
<sequence length="638" mass="71835">MDVQNMETMPTVLSPLHTSTNQNQGVKAVGVSGRQDLEKNAVEGTSRSSPSPSSSSCSSTSFSSNSSSGDETDNEETSSTESAQNQTARAPEDLRNASRQDTGNLQVLTLVAKLERRIADLGQQQEELQMAMEMEVALLEGEMQMEKAELDKETELLDTLQKRLQDMEQKYQSEREKEKAKLGEEREKLEKLQIRCSESRVRLETQPESQREQLRRRLHEDSDAMETALKAFEDLEFQQLERESAHEEAREAMQRQALMDISGQQHRVNHRKEQVLRLQEQVNEIRQQTEMESRKLSQGKKETFQMLNMHLLKDKKRLSDFNNLTGSAPCMLSIPGLSVHNPTKNTSRGTNGTSGLPKRRCQQNKPSDRPASVHDKDQQVKCVDVVSGSPSSTAVEAPSSPCSKHASSPKPNQANGGPTCNGTSRPPTQGFSNGNGLPNIAYMERKLREAKAEKERLLRAREAKRQAQEEAKKKELECVEPTSTSTPKRHLETGPAPLRSLISSVTFDLRAHLEASGHSVETCSAVTVGNRKCKGFLTKMGGKIKTWKKRSFVFDGEKKRLAYFSNKEETKLKGVIYFQAIEEVYYDHLRSASKSPHPKLTFCVKTYDRLFFMVAPTPEAMRIWIDVIVTATDEHCRY</sequence>
<keyword evidence="6" id="KW-1185">Reference proteome</keyword>
<keyword evidence="1 2" id="KW-0175">Coiled coil</keyword>
<dbReference type="InterPro" id="IPR001849">
    <property type="entry name" value="PH_domain"/>
</dbReference>
<feature type="compositionally biased region" description="Low complexity" evidence="3">
    <location>
        <begin position="43"/>
        <end position="69"/>
    </location>
</feature>
<dbReference type="SMART" id="SM00233">
    <property type="entry name" value="PH"/>
    <property type="match status" value="1"/>
</dbReference>
<comment type="caution">
    <text evidence="5">The sequence shown here is derived from an EMBL/GenBank/DDBJ whole genome shotgun (WGS) entry which is preliminary data.</text>
</comment>
<feature type="region of interest" description="Disordered" evidence="3">
    <location>
        <begin position="334"/>
        <end position="436"/>
    </location>
</feature>
<feature type="compositionally biased region" description="Basic and acidic residues" evidence="3">
    <location>
        <begin position="459"/>
        <end position="477"/>
    </location>
</feature>
<protein>
    <recommendedName>
        <fullName evidence="4">PH domain-containing protein</fullName>
    </recommendedName>
</protein>
<feature type="coiled-coil region" evidence="2">
    <location>
        <begin position="111"/>
        <end position="195"/>
    </location>
</feature>
<feature type="compositionally biased region" description="Basic and acidic residues" evidence="3">
    <location>
        <begin position="366"/>
        <end position="379"/>
    </location>
</feature>
<evidence type="ECO:0000256" key="3">
    <source>
        <dbReference type="SAM" id="MobiDB-lite"/>
    </source>
</evidence>
<feature type="compositionally biased region" description="Polar residues" evidence="3">
    <location>
        <begin position="388"/>
        <end position="436"/>
    </location>
</feature>
<dbReference type="FunFam" id="2.30.29.30:FF:000006">
    <property type="entry name" value="Pleckstrin homology like domain family B member 1"/>
    <property type="match status" value="1"/>
</dbReference>
<feature type="region of interest" description="Disordered" evidence="3">
    <location>
        <begin position="1"/>
        <end position="101"/>
    </location>
</feature>
<feature type="coiled-coil region" evidence="2">
    <location>
        <begin position="235"/>
        <end position="288"/>
    </location>
</feature>